<feature type="compositionally biased region" description="Polar residues" evidence="1">
    <location>
        <begin position="76"/>
        <end position="86"/>
    </location>
</feature>
<keyword evidence="3" id="KW-1185">Reference proteome</keyword>
<feature type="compositionally biased region" description="Pro residues" evidence="1">
    <location>
        <begin position="37"/>
        <end position="60"/>
    </location>
</feature>
<dbReference type="Proteomes" id="UP000184330">
    <property type="component" value="Unassembled WGS sequence"/>
</dbReference>
<evidence type="ECO:0000313" key="2">
    <source>
        <dbReference type="EMBL" id="CZR57990.1"/>
    </source>
</evidence>
<feature type="compositionally biased region" description="Polar residues" evidence="1">
    <location>
        <begin position="121"/>
        <end position="133"/>
    </location>
</feature>
<feature type="compositionally biased region" description="Polar residues" evidence="1">
    <location>
        <begin position="175"/>
        <end position="185"/>
    </location>
</feature>
<protein>
    <submittedName>
        <fullName evidence="2">Uncharacterized protein</fullName>
    </submittedName>
</protein>
<evidence type="ECO:0000313" key="3">
    <source>
        <dbReference type="Proteomes" id="UP000184330"/>
    </source>
</evidence>
<accession>A0A1L7WZ09</accession>
<organism evidence="2 3">
    <name type="scientific">Phialocephala subalpina</name>
    <dbReference type="NCBI Taxonomy" id="576137"/>
    <lineage>
        <taxon>Eukaryota</taxon>
        <taxon>Fungi</taxon>
        <taxon>Dikarya</taxon>
        <taxon>Ascomycota</taxon>
        <taxon>Pezizomycotina</taxon>
        <taxon>Leotiomycetes</taxon>
        <taxon>Helotiales</taxon>
        <taxon>Mollisiaceae</taxon>
        <taxon>Phialocephala</taxon>
        <taxon>Phialocephala fortinii species complex</taxon>
    </lineage>
</organism>
<name>A0A1L7WZ09_9HELO</name>
<proteinExistence type="predicted"/>
<dbReference type="AlphaFoldDB" id="A0A1L7WZ09"/>
<feature type="compositionally biased region" description="Polar residues" evidence="1">
    <location>
        <begin position="96"/>
        <end position="108"/>
    </location>
</feature>
<sequence length="204" mass="22195">MPRSRSLYPQHHPRRPPHLPPRNPRQGPRQVQALQRHPPPSWGGTATPPPTQPRSGPPPSKSTYTAVPATDAPQYNDRSSYNTNSYYVPLQDKDVYQNTPPASYQQSPEIAVYSPPVSPAPEQQNNIYQSASGLTPPPLQQSPGIAGGAPYISPVSPVQRVENPELHGTTPPLPRQTSLPISPTWTPGPGEDAPEVATYQPYKG</sequence>
<feature type="region of interest" description="Disordered" evidence="1">
    <location>
        <begin position="1"/>
        <end position="204"/>
    </location>
</feature>
<evidence type="ECO:0000256" key="1">
    <source>
        <dbReference type="SAM" id="MobiDB-lite"/>
    </source>
</evidence>
<gene>
    <name evidence="2" type="ORF">PAC_07880</name>
</gene>
<dbReference type="EMBL" id="FJOG01000011">
    <property type="protein sequence ID" value="CZR57990.1"/>
    <property type="molecule type" value="Genomic_DNA"/>
</dbReference>
<reference evidence="2 3" key="1">
    <citation type="submission" date="2016-03" db="EMBL/GenBank/DDBJ databases">
        <authorList>
            <person name="Ploux O."/>
        </authorList>
    </citation>
    <scope>NUCLEOTIDE SEQUENCE [LARGE SCALE GENOMIC DNA]</scope>
    <source>
        <strain evidence="2 3">UAMH 11012</strain>
    </source>
</reference>